<accession>A0A1A9WHC7</accession>
<dbReference type="Gene3D" id="3.30.1370.10">
    <property type="entry name" value="K Homology domain, type 1"/>
    <property type="match status" value="1"/>
</dbReference>
<dbReference type="AlphaFoldDB" id="A0A1A9WHC7"/>
<proteinExistence type="predicted"/>
<dbReference type="EnsemblMetazoa" id="GBRI019746-RA">
    <property type="protein sequence ID" value="GBRI019746-PA"/>
    <property type="gene ID" value="GBRI019746"/>
</dbReference>
<dbReference type="STRING" id="37001.A0A1A9WHC7"/>
<reference evidence="5" key="1">
    <citation type="submission" date="2014-03" db="EMBL/GenBank/DDBJ databases">
        <authorList>
            <person name="Aksoy S."/>
            <person name="Warren W."/>
            <person name="Wilson R.K."/>
        </authorList>
    </citation>
    <scope>NUCLEOTIDE SEQUENCE [LARGE SCALE GENOMIC DNA]</scope>
    <source>
        <strain evidence="5">IAEA</strain>
    </source>
</reference>
<feature type="region of interest" description="Disordered" evidence="2">
    <location>
        <begin position="8"/>
        <end position="50"/>
    </location>
</feature>
<evidence type="ECO:0000313" key="5">
    <source>
        <dbReference type="Proteomes" id="UP000091820"/>
    </source>
</evidence>
<feature type="compositionally biased region" description="Basic and acidic residues" evidence="2">
    <location>
        <begin position="29"/>
        <end position="50"/>
    </location>
</feature>
<dbReference type="PROSITE" id="PS50084">
    <property type="entry name" value="KH_TYPE_1"/>
    <property type="match status" value="1"/>
</dbReference>
<dbReference type="Pfam" id="PF00013">
    <property type="entry name" value="KH_1"/>
    <property type="match status" value="1"/>
</dbReference>
<sequence length="113" mass="13013">MILIHLAMSDWEDDGEYDEKPQVSGFQNHSHDTSRRSGEHEKHRRMEKDRGGYNAYGRRFHFKESLYVRPESFGRIIGRAGSTIQGLQSDFNVRVDIDKSRGMVTVVGDNKGK</sequence>
<evidence type="ECO:0000259" key="3">
    <source>
        <dbReference type="Pfam" id="PF00013"/>
    </source>
</evidence>
<dbReference type="Proteomes" id="UP000091820">
    <property type="component" value="Unassembled WGS sequence"/>
</dbReference>
<reference evidence="4" key="2">
    <citation type="submission" date="2020-05" db="UniProtKB">
        <authorList>
            <consortium name="EnsemblMetazoa"/>
        </authorList>
    </citation>
    <scope>IDENTIFICATION</scope>
    <source>
        <strain evidence="4">IAEA</strain>
    </source>
</reference>
<keyword evidence="1" id="KW-0694">RNA-binding</keyword>
<protein>
    <recommendedName>
        <fullName evidence="3">K Homology domain-containing protein</fullName>
    </recommendedName>
</protein>
<dbReference type="GO" id="GO:0003723">
    <property type="term" value="F:RNA binding"/>
    <property type="evidence" value="ECO:0007669"/>
    <property type="project" value="UniProtKB-UniRule"/>
</dbReference>
<dbReference type="SUPFAM" id="SSF54791">
    <property type="entry name" value="Eukaryotic type KH-domain (KH-domain type I)"/>
    <property type="match status" value="1"/>
</dbReference>
<dbReference type="InterPro" id="IPR004088">
    <property type="entry name" value="KH_dom_type_1"/>
</dbReference>
<evidence type="ECO:0000256" key="2">
    <source>
        <dbReference type="SAM" id="MobiDB-lite"/>
    </source>
</evidence>
<evidence type="ECO:0000256" key="1">
    <source>
        <dbReference type="PROSITE-ProRule" id="PRU00117"/>
    </source>
</evidence>
<dbReference type="InterPro" id="IPR036612">
    <property type="entry name" value="KH_dom_type_1_sf"/>
</dbReference>
<dbReference type="VEuPathDB" id="VectorBase:GBRI019746"/>
<evidence type="ECO:0000313" key="4">
    <source>
        <dbReference type="EnsemblMetazoa" id="GBRI019746-PA"/>
    </source>
</evidence>
<keyword evidence="5" id="KW-1185">Reference proteome</keyword>
<dbReference type="GO" id="GO:0010468">
    <property type="term" value="P:regulation of gene expression"/>
    <property type="evidence" value="ECO:0007669"/>
    <property type="project" value="UniProtKB-ARBA"/>
</dbReference>
<dbReference type="CDD" id="cd00105">
    <property type="entry name" value="KH-I"/>
    <property type="match status" value="1"/>
</dbReference>
<name>A0A1A9WHC7_9MUSC</name>
<organism evidence="4 5">
    <name type="scientific">Glossina brevipalpis</name>
    <dbReference type="NCBI Taxonomy" id="37001"/>
    <lineage>
        <taxon>Eukaryota</taxon>
        <taxon>Metazoa</taxon>
        <taxon>Ecdysozoa</taxon>
        <taxon>Arthropoda</taxon>
        <taxon>Hexapoda</taxon>
        <taxon>Insecta</taxon>
        <taxon>Pterygota</taxon>
        <taxon>Neoptera</taxon>
        <taxon>Endopterygota</taxon>
        <taxon>Diptera</taxon>
        <taxon>Brachycera</taxon>
        <taxon>Muscomorpha</taxon>
        <taxon>Hippoboscoidea</taxon>
        <taxon>Glossinidae</taxon>
        <taxon>Glossina</taxon>
    </lineage>
</organism>
<feature type="domain" description="K Homology" evidence="3">
    <location>
        <begin position="65"/>
        <end position="109"/>
    </location>
</feature>